<dbReference type="InterPro" id="IPR036412">
    <property type="entry name" value="HAD-like_sf"/>
</dbReference>
<dbReference type="SUPFAM" id="SSF56784">
    <property type="entry name" value="HAD-like"/>
    <property type="match status" value="1"/>
</dbReference>
<gene>
    <name evidence="1" type="ORF">D9Q81_03355</name>
</gene>
<dbReference type="EMBL" id="RCOR01000018">
    <property type="protein sequence ID" value="RSN69650.1"/>
    <property type="molecule type" value="Genomic_DNA"/>
</dbReference>
<protein>
    <recommendedName>
        <fullName evidence="3">HAD family hydrolase</fullName>
    </recommendedName>
</protein>
<dbReference type="RefSeq" id="WP_125741287.1">
    <property type="nucleotide sequence ID" value="NZ_RCOR01000018.1"/>
</dbReference>
<proteinExistence type="predicted"/>
<dbReference type="Proteomes" id="UP000278149">
    <property type="component" value="Unassembled WGS sequence"/>
</dbReference>
<evidence type="ECO:0008006" key="3">
    <source>
        <dbReference type="Google" id="ProtNLM"/>
    </source>
</evidence>
<reference evidence="1 2" key="1">
    <citation type="submission" date="2018-10" db="EMBL/GenBank/DDBJ databases">
        <title>Co-occurring genomic capacity for anaerobic methane metabolism and dissimilatory sulfite reduction discovered in the Korarchaeota.</title>
        <authorList>
            <person name="Mckay L.J."/>
            <person name="Dlakic M."/>
            <person name="Fields M.W."/>
            <person name="Delmont T.O."/>
            <person name="Eren A.M."/>
            <person name="Jay Z.J."/>
            <person name="Klingelsmith K.B."/>
            <person name="Rusch D.B."/>
            <person name="Inskeep W.P."/>
        </authorList>
    </citation>
    <scope>NUCLEOTIDE SEQUENCE [LARGE SCALE GENOMIC DNA]</scope>
    <source>
        <strain evidence="1 2">WS</strain>
    </source>
</reference>
<dbReference type="Gene3D" id="1.10.150.520">
    <property type="match status" value="1"/>
</dbReference>
<comment type="caution">
    <text evidence="1">The sequence shown here is derived from an EMBL/GenBank/DDBJ whole genome shotgun (WGS) entry which is preliminary data.</text>
</comment>
<sequence length="218" mass="25045">MMKLLLMELDNVLYNSKLLKAIAREWAVTAMREAGLPIEHEIAMETLMEVIRDKGEDYPFHFDEMMIRLGLKRDFRVIAAGVIAYHDVKRAFLRPQPGIMELIMRARDMGLTIGVISRGEPVKEWEKILRLGIHHIAHKIWIGKDVSLRSVLSDGFKPEEIIFIVWSPENFNEARELGIKHLVKVSDGKIEVLEGGILVKEGEPWRLKDVVESLLGRQ</sequence>
<evidence type="ECO:0000313" key="1">
    <source>
        <dbReference type="EMBL" id="RSN69650.1"/>
    </source>
</evidence>
<organism evidence="1 2">
    <name type="scientific">Candidatus Korarchaeum cryptofilum</name>
    <dbReference type="NCBI Taxonomy" id="498846"/>
    <lineage>
        <taxon>Archaea</taxon>
        <taxon>Thermoproteota</taxon>
        <taxon>Candidatus Korarchaeia</taxon>
        <taxon>Candidatus Korarchaeales</taxon>
        <taxon>Candidatus Korarchaeaceae</taxon>
        <taxon>Candidatus Korarchaeum</taxon>
    </lineage>
</organism>
<accession>A0A429G780</accession>
<dbReference type="InterPro" id="IPR023214">
    <property type="entry name" value="HAD_sf"/>
</dbReference>
<name>A0A429G780_9CREN</name>
<dbReference type="AlphaFoldDB" id="A0A429G780"/>
<evidence type="ECO:0000313" key="2">
    <source>
        <dbReference type="Proteomes" id="UP000278149"/>
    </source>
</evidence>
<dbReference type="Gene3D" id="3.40.50.1000">
    <property type="entry name" value="HAD superfamily/HAD-like"/>
    <property type="match status" value="1"/>
</dbReference>